<feature type="domain" description="Ice-binding protein C-terminal" evidence="1">
    <location>
        <begin position="143"/>
        <end position="166"/>
    </location>
</feature>
<gene>
    <name evidence="2" type="ORF">Mal48_26980</name>
</gene>
<dbReference type="AlphaFoldDB" id="A0A517QPA2"/>
<name>A0A517QPA2_9PLAN</name>
<reference evidence="2 3" key="1">
    <citation type="submission" date="2019-02" db="EMBL/GenBank/DDBJ databases">
        <title>Deep-cultivation of Planctomycetes and their phenomic and genomic characterization uncovers novel biology.</title>
        <authorList>
            <person name="Wiegand S."/>
            <person name="Jogler M."/>
            <person name="Boedeker C."/>
            <person name="Pinto D."/>
            <person name="Vollmers J."/>
            <person name="Rivas-Marin E."/>
            <person name="Kohn T."/>
            <person name="Peeters S.H."/>
            <person name="Heuer A."/>
            <person name="Rast P."/>
            <person name="Oberbeckmann S."/>
            <person name="Bunk B."/>
            <person name="Jeske O."/>
            <person name="Meyerdierks A."/>
            <person name="Storesund J.E."/>
            <person name="Kallscheuer N."/>
            <person name="Luecker S."/>
            <person name="Lage O.M."/>
            <person name="Pohl T."/>
            <person name="Merkel B.J."/>
            <person name="Hornburger P."/>
            <person name="Mueller R.-W."/>
            <person name="Bruemmer F."/>
            <person name="Labrenz M."/>
            <person name="Spormann A.M."/>
            <person name="Op den Camp H."/>
            <person name="Overmann J."/>
            <person name="Amann R."/>
            <person name="Jetten M.S.M."/>
            <person name="Mascher T."/>
            <person name="Medema M.H."/>
            <person name="Devos D.P."/>
            <person name="Kaster A.-K."/>
            <person name="Ovreas L."/>
            <person name="Rohde M."/>
            <person name="Galperin M.Y."/>
            <person name="Jogler C."/>
        </authorList>
    </citation>
    <scope>NUCLEOTIDE SEQUENCE [LARGE SCALE GENOMIC DNA]</scope>
    <source>
        <strain evidence="2 3">Mal48</strain>
    </source>
</reference>
<evidence type="ECO:0000313" key="3">
    <source>
        <dbReference type="Proteomes" id="UP000315724"/>
    </source>
</evidence>
<sequence>MVTLDFDSFANGQLDNETFNALGIQFSDDLEIVDGSTIQVGNTGKAAQNSQIPGGDISAIFVGTVTSVSSISVFAGDSGVDEDTVTLRGFNAMNVLVDEAMFTGPTAQTLSISGAGITHFIILQVNGIAIDNLTFTPETESSAVPEPSAIVLFGIGLACVAMGHRRRRHSLSIS</sequence>
<protein>
    <submittedName>
        <fullName evidence="2">PEP-CTERM motif protein</fullName>
    </submittedName>
</protein>
<proteinExistence type="predicted"/>
<dbReference type="Pfam" id="PF07589">
    <property type="entry name" value="PEP-CTERM"/>
    <property type="match status" value="1"/>
</dbReference>
<dbReference type="NCBIfam" id="TIGR02595">
    <property type="entry name" value="PEP_CTERM"/>
    <property type="match status" value="1"/>
</dbReference>
<dbReference type="EMBL" id="CP036267">
    <property type="protein sequence ID" value="QDT33445.1"/>
    <property type="molecule type" value="Genomic_DNA"/>
</dbReference>
<keyword evidence="3" id="KW-1185">Reference proteome</keyword>
<accession>A0A517QPA2</accession>
<dbReference type="Proteomes" id="UP000315724">
    <property type="component" value="Chromosome"/>
</dbReference>
<evidence type="ECO:0000313" key="2">
    <source>
        <dbReference type="EMBL" id="QDT33445.1"/>
    </source>
</evidence>
<dbReference type="InterPro" id="IPR013424">
    <property type="entry name" value="Ice-binding_C"/>
</dbReference>
<organism evidence="2 3">
    <name type="scientific">Thalassoglobus polymorphus</name>
    <dbReference type="NCBI Taxonomy" id="2527994"/>
    <lineage>
        <taxon>Bacteria</taxon>
        <taxon>Pseudomonadati</taxon>
        <taxon>Planctomycetota</taxon>
        <taxon>Planctomycetia</taxon>
        <taxon>Planctomycetales</taxon>
        <taxon>Planctomycetaceae</taxon>
        <taxon>Thalassoglobus</taxon>
    </lineage>
</organism>
<dbReference type="KEGG" id="tpol:Mal48_26980"/>
<evidence type="ECO:0000259" key="1">
    <source>
        <dbReference type="Pfam" id="PF07589"/>
    </source>
</evidence>